<dbReference type="AlphaFoldDB" id="A0A660S9D9"/>
<dbReference type="GO" id="GO:0005886">
    <property type="term" value="C:plasma membrane"/>
    <property type="evidence" value="ECO:0007669"/>
    <property type="project" value="TreeGrafter"/>
</dbReference>
<protein>
    <recommendedName>
        <fullName evidence="2">GGDEF domain-containing protein</fullName>
    </recommendedName>
</protein>
<keyword evidence="1" id="KW-1133">Transmembrane helix</keyword>
<evidence type="ECO:0000313" key="3">
    <source>
        <dbReference type="EMBL" id="RKX66940.1"/>
    </source>
</evidence>
<feature type="transmembrane region" description="Helical" evidence="1">
    <location>
        <begin position="179"/>
        <end position="203"/>
    </location>
</feature>
<name>A0A660S9D9_UNCT6</name>
<evidence type="ECO:0000259" key="2">
    <source>
        <dbReference type="PROSITE" id="PS50887"/>
    </source>
</evidence>
<dbReference type="PROSITE" id="PS50887">
    <property type="entry name" value="GGDEF"/>
    <property type="match status" value="1"/>
</dbReference>
<keyword evidence="1" id="KW-0472">Membrane</keyword>
<accession>A0A660S9D9</accession>
<dbReference type="GO" id="GO:1902201">
    <property type="term" value="P:negative regulation of bacterial-type flagellum-dependent cell motility"/>
    <property type="evidence" value="ECO:0007669"/>
    <property type="project" value="TreeGrafter"/>
</dbReference>
<feature type="transmembrane region" description="Helical" evidence="1">
    <location>
        <begin position="21"/>
        <end position="42"/>
    </location>
</feature>
<gene>
    <name evidence="3" type="ORF">DRP44_03105</name>
</gene>
<dbReference type="FunFam" id="3.30.70.270:FF:000001">
    <property type="entry name" value="Diguanylate cyclase domain protein"/>
    <property type="match status" value="1"/>
</dbReference>
<evidence type="ECO:0000313" key="4">
    <source>
        <dbReference type="Proteomes" id="UP000282321"/>
    </source>
</evidence>
<dbReference type="Proteomes" id="UP000282321">
    <property type="component" value="Unassembled WGS sequence"/>
</dbReference>
<feature type="transmembrane region" description="Helical" evidence="1">
    <location>
        <begin position="87"/>
        <end position="107"/>
    </location>
</feature>
<dbReference type="InterPro" id="IPR050469">
    <property type="entry name" value="Diguanylate_Cyclase"/>
</dbReference>
<reference evidence="3 4" key="1">
    <citation type="submission" date="2018-06" db="EMBL/GenBank/DDBJ databases">
        <title>Extensive metabolic versatility and redundancy in microbially diverse, dynamic hydrothermal sediments.</title>
        <authorList>
            <person name="Dombrowski N."/>
            <person name="Teske A."/>
            <person name="Baker B.J."/>
        </authorList>
    </citation>
    <scope>NUCLEOTIDE SEQUENCE [LARGE SCALE GENOMIC DNA]</scope>
    <source>
        <strain evidence="3">B35_G9</strain>
    </source>
</reference>
<feature type="domain" description="GGDEF" evidence="2">
    <location>
        <begin position="255"/>
        <end position="390"/>
    </location>
</feature>
<dbReference type="InterPro" id="IPR029787">
    <property type="entry name" value="Nucleotide_cyclase"/>
</dbReference>
<dbReference type="Gene3D" id="3.30.70.270">
    <property type="match status" value="1"/>
</dbReference>
<dbReference type="GO" id="GO:0052621">
    <property type="term" value="F:diguanylate cyclase activity"/>
    <property type="evidence" value="ECO:0007669"/>
    <property type="project" value="TreeGrafter"/>
</dbReference>
<dbReference type="NCBIfam" id="TIGR00254">
    <property type="entry name" value="GGDEF"/>
    <property type="match status" value="1"/>
</dbReference>
<dbReference type="PANTHER" id="PTHR45138">
    <property type="entry name" value="REGULATORY COMPONENTS OF SENSORY TRANSDUCTION SYSTEM"/>
    <property type="match status" value="1"/>
</dbReference>
<dbReference type="InterPro" id="IPR000160">
    <property type="entry name" value="GGDEF_dom"/>
</dbReference>
<comment type="caution">
    <text evidence="3">The sequence shown here is derived from an EMBL/GenBank/DDBJ whole genome shotgun (WGS) entry which is preliminary data.</text>
</comment>
<dbReference type="EMBL" id="QNBC01000029">
    <property type="protein sequence ID" value="RKX66940.1"/>
    <property type="molecule type" value="Genomic_DNA"/>
</dbReference>
<keyword evidence="1" id="KW-0812">Transmembrane</keyword>
<evidence type="ECO:0000256" key="1">
    <source>
        <dbReference type="SAM" id="Phobius"/>
    </source>
</evidence>
<dbReference type="SUPFAM" id="SSF55073">
    <property type="entry name" value="Nucleotide cyclase"/>
    <property type="match status" value="1"/>
</dbReference>
<dbReference type="GO" id="GO:0043709">
    <property type="term" value="P:cell adhesion involved in single-species biofilm formation"/>
    <property type="evidence" value="ECO:0007669"/>
    <property type="project" value="TreeGrafter"/>
</dbReference>
<dbReference type="SMART" id="SM00267">
    <property type="entry name" value="GGDEF"/>
    <property type="match status" value="1"/>
</dbReference>
<feature type="transmembrane region" description="Helical" evidence="1">
    <location>
        <begin position="54"/>
        <end position="75"/>
    </location>
</feature>
<dbReference type="Pfam" id="PF00990">
    <property type="entry name" value="GGDEF"/>
    <property type="match status" value="1"/>
</dbReference>
<proteinExistence type="predicted"/>
<organism evidence="3 4">
    <name type="scientific">candidate division TA06 bacterium</name>
    <dbReference type="NCBI Taxonomy" id="2250710"/>
    <lineage>
        <taxon>Bacteria</taxon>
        <taxon>Bacteria division TA06</taxon>
    </lineage>
</organism>
<dbReference type="InterPro" id="IPR043128">
    <property type="entry name" value="Rev_trsase/Diguanyl_cyclase"/>
</dbReference>
<dbReference type="PANTHER" id="PTHR45138:SF9">
    <property type="entry name" value="DIGUANYLATE CYCLASE DGCM-RELATED"/>
    <property type="match status" value="1"/>
</dbReference>
<feature type="transmembrane region" description="Helical" evidence="1">
    <location>
        <begin position="113"/>
        <end position="131"/>
    </location>
</feature>
<sequence length="393" mass="45896">MNIDESVKLLNYKSESIKNKLKWVLNIKIFLLLLNTLIFFIFDKLDVIPPTPAFQYLQILLVIYIIAIIIISKEISNLSKHKANKNYISLFALFIVTIDFIAYFTFIYLTGGITSPFIIMLILIIILNSFILDAYYIFIFAFASIIFLILLMIGEYNGIIYHYKSFWEDFIHFDISHNYSLMSATFLLYSSLIITISYISYYINKNIQEQTDKIQEAYKKTFYISITDRLTGLYDQIYFRELLQKEIDRCKENNEIFSIIFLDVDHFKNYNDLNGHLMGSKTLQEVAEVMRNNFRHDDILCKFGGDEFVVIAKNLDKQSGIKAAERLRKAIIEYNFKNAEYQPEGRITISLGVATFPNDGNTVKELLTKADTAMYMAKAMGRNRTIEWKTQKT</sequence>
<dbReference type="CDD" id="cd01949">
    <property type="entry name" value="GGDEF"/>
    <property type="match status" value="1"/>
</dbReference>
<feature type="transmembrane region" description="Helical" evidence="1">
    <location>
        <begin position="138"/>
        <end position="159"/>
    </location>
</feature>